<evidence type="ECO:0000256" key="3">
    <source>
        <dbReference type="ARBA" id="ARBA00022679"/>
    </source>
</evidence>
<dbReference type="InterPro" id="IPR003660">
    <property type="entry name" value="HAMP_dom"/>
</dbReference>
<protein>
    <submittedName>
        <fullName evidence="9">Sensor histidine kinase</fullName>
    </submittedName>
</protein>
<dbReference type="Pfam" id="PF07730">
    <property type="entry name" value="HisKA_3"/>
    <property type="match status" value="1"/>
</dbReference>
<feature type="domain" description="HAMP" evidence="8">
    <location>
        <begin position="179"/>
        <end position="231"/>
    </location>
</feature>
<keyword evidence="6" id="KW-1133">Transmembrane helix</keyword>
<dbReference type="Proteomes" id="UP001597176">
    <property type="component" value="Unassembled WGS sequence"/>
</dbReference>
<dbReference type="Gene3D" id="3.30.565.10">
    <property type="entry name" value="Histidine kinase-like ATPase, C-terminal domain"/>
    <property type="match status" value="1"/>
</dbReference>
<dbReference type="InterPro" id="IPR036890">
    <property type="entry name" value="HATPase_C_sf"/>
</dbReference>
<dbReference type="SMART" id="SM00387">
    <property type="entry name" value="HATPase_c"/>
    <property type="match status" value="1"/>
</dbReference>
<dbReference type="InterPro" id="IPR050482">
    <property type="entry name" value="Sensor_HK_TwoCompSys"/>
</dbReference>
<keyword evidence="5" id="KW-0902">Two-component regulatory system</keyword>
<proteinExistence type="predicted"/>
<keyword evidence="7" id="KW-0732">Signal</keyword>
<dbReference type="PROSITE" id="PS50885">
    <property type="entry name" value="HAMP"/>
    <property type="match status" value="1"/>
</dbReference>
<feature type="signal peptide" evidence="7">
    <location>
        <begin position="1"/>
        <end position="23"/>
    </location>
</feature>
<feature type="transmembrane region" description="Helical" evidence="6">
    <location>
        <begin position="158"/>
        <end position="178"/>
    </location>
</feature>
<comment type="subcellular location">
    <subcellularLocation>
        <location evidence="1">Membrane</location>
    </subcellularLocation>
</comment>
<keyword evidence="2" id="KW-0597">Phosphoprotein</keyword>
<dbReference type="InterPro" id="IPR011712">
    <property type="entry name" value="Sig_transdc_His_kin_sub3_dim/P"/>
</dbReference>
<evidence type="ECO:0000256" key="5">
    <source>
        <dbReference type="ARBA" id="ARBA00023012"/>
    </source>
</evidence>
<evidence type="ECO:0000313" key="9">
    <source>
        <dbReference type="EMBL" id="MFD1303286.1"/>
    </source>
</evidence>
<reference evidence="10" key="1">
    <citation type="journal article" date="2019" name="Int. J. Syst. Evol. Microbiol.">
        <title>The Global Catalogue of Microorganisms (GCM) 10K type strain sequencing project: providing services to taxonomists for standard genome sequencing and annotation.</title>
        <authorList>
            <consortium name="The Broad Institute Genomics Platform"/>
            <consortium name="The Broad Institute Genome Sequencing Center for Infectious Disease"/>
            <person name="Wu L."/>
            <person name="Ma J."/>
        </authorList>
    </citation>
    <scope>NUCLEOTIDE SEQUENCE [LARGE SCALE GENOMIC DNA]</scope>
    <source>
        <strain evidence="10">CCUG 56108</strain>
    </source>
</reference>
<keyword evidence="10" id="KW-1185">Reference proteome</keyword>
<dbReference type="Gene3D" id="1.20.5.1930">
    <property type="match status" value="1"/>
</dbReference>
<dbReference type="PANTHER" id="PTHR24421">
    <property type="entry name" value="NITRATE/NITRITE SENSOR PROTEIN NARX-RELATED"/>
    <property type="match status" value="1"/>
</dbReference>
<sequence length="449" mass="47978">MSLLSRLLLRFLMVSALCLTASAVLIVRETQSGLSEEAATSATRVAAQLARQPGLGSADGGQRLPAPDWQAVPTVLTIVSGICVEITIQAEAPQRLCNGWDGVGDPAPAWFQALSDLTFDPSAPTLRSIDYRGRAIGTVGAFAERVAASTRAWRQVRLTLGIATVMALAMALLTALAARPLLLPVGAIVAALQGLERGDEVGRLARFGIREFDRIASAFDAMTIRLRESRNEAATLTLRLFQAQEDERRNLARDLHDEFGQCLTAAASLAEAIEMGAGEDRPDLAGDARAIGRITDRMMATLKIALARLQPPDLDEAGFEGSLRSLVADWNLHRRHAARFRIDVAGDFAGMPAHAALGLYRVAQELLTNAVRHGRPSRVVLRVSREETRHRPVTLIVDDDGGGDPSTIDTRTGRGLLFIRERIAALGGTLSIGPSIGGIRACAVVPTGA</sequence>
<organism evidence="9 10">
    <name type="scientific">Methylobacterium marchantiae</name>
    <dbReference type="NCBI Taxonomy" id="600331"/>
    <lineage>
        <taxon>Bacteria</taxon>
        <taxon>Pseudomonadati</taxon>
        <taxon>Pseudomonadota</taxon>
        <taxon>Alphaproteobacteria</taxon>
        <taxon>Hyphomicrobiales</taxon>
        <taxon>Methylobacteriaceae</taxon>
        <taxon>Methylobacterium</taxon>
    </lineage>
</organism>
<dbReference type="EMBL" id="JBHTND010000026">
    <property type="protein sequence ID" value="MFD1303286.1"/>
    <property type="molecule type" value="Genomic_DNA"/>
</dbReference>
<keyword evidence="3" id="KW-0808">Transferase</keyword>
<comment type="caution">
    <text evidence="9">The sequence shown here is derived from an EMBL/GenBank/DDBJ whole genome shotgun (WGS) entry which is preliminary data.</text>
</comment>
<name>A0ABW3X2Y4_9HYPH</name>
<evidence type="ECO:0000313" key="10">
    <source>
        <dbReference type="Proteomes" id="UP001597176"/>
    </source>
</evidence>
<evidence type="ECO:0000256" key="4">
    <source>
        <dbReference type="ARBA" id="ARBA00022777"/>
    </source>
</evidence>
<dbReference type="Pfam" id="PF02518">
    <property type="entry name" value="HATPase_c"/>
    <property type="match status" value="1"/>
</dbReference>
<evidence type="ECO:0000256" key="2">
    <source>
        <dbReference type="ARBA" id="ARBA00022553"/>
    </source>
</evidence>
<dbReference type="InterPro" id="IPR003594">
    <property type="entry name" value="HATPase_dom"/>
</dbReference>
<dbReference type="GO" id="GO:0016301">
    <property type="term" value="F:kinase activity"/>
    <property type="evidence" value="ECO:0007669"/>
    <property type="project" value="UniProtKB-KW"/>
</dbReference>
<evidence type="ECO:0000256" key="7">
    <source>
        <dbReference type="SAM" id="SignalP"/>
    </source>
</evidence>
<evidence type="ECO:0000256" key="6">
    <source>
        <dbReference type="SAM" id="Phobius"/>
    </source>
</evidence>
<accession>A0ABW3X2Y4</accession>
<dbReference type="SUPFAM" id="SSF55874">
    <property type="entry name" value="ATPase domain of HSP90 chaperone/DNA topoisomerase II/histidine kinase"/>
    <property type="match status" value="1"/>
</dbReference>
<feature type="chain" id="PRO_5046282334" evidence="7">
    <location>
        <begin position="24"/>
        <end position="449"/>
    </location>
</feature>
<dbReference type="RefSeq" id="WP_238208787.1">
    <property type="nucleotide sequence ID" value="NZ_JBHTND010000026.1"/>
</dbReference>
<dbReference type="CDD" id="cd16917">
    <property type="entry name" value="HATPase_UhpB-NarQ-NarX-like"/>
    <property type="match status" value="1"/>
</dbReference>
<dbReference type="PANTHER" id="PTHR24421:SF58">
    <property type="entry name" value="SIGNAL TRANSDUCTION HISTIDINE-PROTEIN KINASE_PHOSPHATASE UHPB"/>
    <property type="match status" value="1"/>
</dbReference>
<keyword evidence="4 9" id="KW-0418">Kinase</keyword>
<keyword evidence="6" id="KW-0472">Membrane</keyword>
<gene>
    <name evidence="9" type="ORF">ACFQ4G_17070</name>
</gene>
<evidence type="ECO:0000256" key="1">
    <source>
        <dbReference type="ARBA" id="ARBA00004370"/>
    </source>
</evidence>
<keyword evidence="6" id="KW-0812">Transmembrane</keyword>
<evidence type="ECO:0000259" key="8">
    <source>
        <dbReference type="PROSITE" id="PS50885"/>
    </source>
</evidence>